<keyword evidence="2" id="KW-1185">Reference proteome</keyword>
<proteinExistence type="predicted"/>
<dbReference type="AlphaFoldDB" id="A0A8H4SUD6"/>
<reference evidence="1" key="1">
    <citation type="journal article" date="2020" name="BMC Genomics">
        <title>Correction to: Identification and distribution of gene clusters required for synthesis of sphingolipid metabolism inhibitors in diverse species of the filamentous fungus Fusarium.</title>
        <authorList>
            <person name="Kim H.S."/>
            <person name="Lohmar J.M."/>
            <person name="Busman M."/>
            <person name="Brown D.W."/>
            <person name="Naumann T.A."/>
            <person name="Divon H.H."/>
            <person name="Lysoe E."/>
            <person name="Uhlig S."/>
            <person name="Proctor R.H."/>
        </authorList>
    </citation>
    <scope>NUCLEOTIDE SEQUENCE</scope>
    <source>
        <strain evidence="1">NRRL 20472</strain>
    </source>
</reference>
<sequence>MQACKDSKTILTLSRLCPLGQPTIETYTSEDRDYLSVQDALHVALSQLERLIPEFETEIIMFRHDHSHDENPCFKYHAWVAKIIPGEGSQVLWQGPPTDNTTCVLCSILYYVLDLMQKKFRSEPELHHYRDTCDLLEYILDLLVVRYPWLEDQRHRIPWLAFPDIDS</sequence>
<dbReference type="EMBL" id="JABEXW010001218">
    <property type="protein sequence ID" value="KAF4945732.1"/>
    <property type="molecule type" value="Genomic_DNA"/>
</dbReference>
<evidence type="ECO:0000313" key="1">
    <source>
        <dbReference type="EMBL" id="KAF4945732.1"/>
    </source>
</evidence>
<organism evidence="1 2">
    <name type="scientific">Fusarium sarcochroum</name>
    <dbReference type="NCBI Taxonomy" id="1208366"/>
    <lineage>
        <taxon>Eukaryota</taxon>
        <taxon>Fungi</taxon>
        <taxon>Dikarya</taxon>
        <taxon>Ascomycota</taxon>
        <taxon>Pezizomycotina</taxon>
        <taxon>Sordariomycetes</taxon>
        <taxon>Hypocreomycetidae</taxon>
        <taxon>Hypocreales</taxon>
        <taxon>Nectriaceae</taxon>
        <taxon>Fusarium</taxon>
        <taxon>Fusarium lateritium species complex</taxon>
    </lineage>
</organism>
<protein>
    <submittedName>
        <fullName evidence="1">Uncharacterized protein</fullName>
    </submittedName>
</protein>
<name>A0A8H4SUD6_9HYPO</name>
<dbReference type="Proteomes" id="UP000622797">
    <property type="component" value="Unassembled WGS sequence"/>
</dbReference>
<gene>
    <name evidence="1" type="ORF">FSARC_14366</name>
</gene>
<comment type="caution">
    <text evidence="1">The sequence shown here is derived from an EMBL/GenBank/DDBJ whole genome shotgun (WGS) entry which is preliminary data.</text>
</comment>
<accession>A0A8H4SUD6</accession>
<reference evidence="1" key="2">
    <citation type="submission" date="2020-05" db="EMBL/GenBank/DDBJ databases">
        <authorList>
            <person name="Kim H.-S."/>
            <person name="Proctor R.H."/>
            <person name="Brown D.W."/>
        </authorList>
    </citation>
    <scope>NUCLEOTIDE SEQUENCE</scope>
    <source>
        <strain evidence="1">NRRL 20472</strain>
    </source>
</reference>
<evidence type="ECO:0000313" key="2">
    <source>
        <dbReference type="Proteomes" id="UP000622797"/>
    </source>
</evidence>